<evidence type="ECO:0000313" key="2">
    <source>
        <dbReference type="EMBL" id="EYC27686.1"/>
    </source>
</evidence>
<comment type="caution">
    <text evidence="2">The sequence shown here is derived from an EMBL/GenBank/DDBJ whole genome shotgun (WGS) entry which is preliminary data.</text>
</comment>
<keyword evidence="3" id="KW-1185">Reference proteome</keyword>
<proteinExistence type="predicted"/>
<name>A0A016VK85_9BILA</name>
<reference evidence="3" key="1">
    <citation type="journal article" date="2015" name="Nat. Genet.">
        <title>The genome and transcriptome of the zoonotic hookworm Ancylostoma ceylanicum identify infection-specific gene families.</title>
        <authorList>
            <person name="Schwarz E.M."/>
            <person name="Hu Y."/>
            <person name="Antoshechkin I."/>
            <person name="Miller M.M."/>
            <person name="Sternberg P.W."/>
            <person name="Aroian R.V."/>
        </authorList>
    </citation>
    <scope>NUCLEOTIDE SEQUENCE</scope>
    <source>
        <strain evidence="3">HY135</strain>
    </source>
</reference>
<sequence>MDLAPAGNQLPLARSAATGRPGRSHQVSDEKRMFSFNIKYAWYALFIRWSCTLQKQSRERGDKSPNIHQLEAGPKVYEYKEVSSASLPDVVENVVTDARSKFVDLESLPEMEKQLLTDTYTHVGCSITKRQGVQKFICIFDSMVEPEKKLPEAYKTGPPGSRCPKKSLEPGMVMCLWFPKAGSQKTNTTSK</sequence>
<accession>A0A016VK85</accession>
<protein>
    <submittedName>
        <fullName evidence="2">Uncharacterized protein</fullName>
    </submittedName>
</protein>
<dbReference type="Gene3D" id="3.40.33.10">
    <property type="entry name" value="CAP"/>
    <property type="match status" value="1"/>
</dbReference>
<dbReference type="Proteomes" id="UP000024635">
    <property type="component" value="Unassembled WGS sequence"/>
</dbReference>
<evidence type="ECO:0000256" key="1">
    <source>
        <dbReference type="SAM" id="MobiDB-lite"/>
    </source>
</evidence>
<dbReference type="OrthoDB" id="5870286at2759"/>
<evidence type="ECO:0000313" key="3">
    <source>
        <dbReference type="Proteomes" id="UP000024635"/>
    </source>
</evidence>
<dbReference type="AlphaFoldDB" id="A0A016VK85"/>
<dbReference type="InterPro" id="IPR035940">
    <property type="entry name" value="CAP_sf"/>
</dbReference>
<dbReference type="EMBL" id="JARK01001344">
    <property type="protein sequence ID" value="EYC27686.1"/>
    <property type="molecule type" value="Genomic_DNA"/>
</dbReference>
<organism evidence="2 3">
    <name type="scientific">Ancylostoma ceylanicum</name>
    <dbReference type="NCBI Taxonomy" id="53326"/>
    <lineage>
        <taxon>Eukaryota</taxon>
        <taxon>Metazoa</taxon>
        <taxon>Ecdysozoa</taxon>
        <taxon>Nematoda</taxon>
        <taxon>Chromadorea</taxon>
        <taxon>Rhabditida</taxon>
        <taxon>Rhabditina</taxon>
        <taxon>Rhabditomorpha</taxon>
        <taxon>Strongyloidea</taxon>
        <taxon>Ancylostomatidae</taxon>
        <taxon>Ancylostomatinae</taxon>
        <taxon>Ancylostoma</taxon>
    </lineage>
</organism>
<feature type="region of interest" description="Disordered" evidence="1">
    <location>
        <begin position="1"/>
        <end position="28"/>
    </location>
</feature>
<gene>
    <name evidence="2" type="primary">Acey_s0008.g129</name>
    <name evidence="2" type="ORF">Y032_0008g129</name>
</gene>